<keyword evidence="1" id="KW-1133">Transmembrane helix</keyword>
<evidence type="ECO:0000256" key="1">
    <source>
        <dbReference type="SAM" id="Phobius"/>
    </source>
</evidence>
<organism evidence="2 3">
    <name type="scientific">Ranitomeya imitator</name>
    <name type="common">mimic poison frog</name>
    <dbReference type="NCBI Taxonomy" id="111125"/>
    <lineage>
        <taxon>Eukaryota</taxon>
        <taxon>Metazoa</taxon>
        <taxon>Chordata</taxon>
        <taxon>Craniata</taxon>
        <taxon>Vertebrata</taxon>
        <taxon>Euteleostomi</taxon>
        <taxon>Amphibia</taxon>
        <taxon>Batrachia</taxon>
        <taxon>Anura</taxon>
        <taxon>Neobatrachia</taxon>
        <taxon>Hyloidea</taxon>
        <taxon>Dendrobatidae</taxon>
        <taxon>Dendrobatinae</taxon>
        <taxon>Ranitomeya</taxon>
    </lineage>
</organism>
<name>A0ABN9L183_9NEOB</name>
<keyword evidence="3" id="KW-1185">Reference proteome</keyword>
<proteinExistence type="predicted"/>
<evidence type="ECO:0000313" key="3">
    <source>
        <dbReference type="Proteomes" id="UP001176940"/>
    </source>
</evidence>
<reference evidence="2" key="1">
    <citation type="submission" date="2023-07" db="EMBL/GenBank/DDBJ databases">
        <authorList>
            <person name="Stuckert A."/>
        </authorList>
    </citation>
    <scope>NUCLEOTIDE SEQUENCE</scope>
</reference>
<keyword evidence="1" id="KW-0472">Membrane</keyword>
<keyword evidence="1" id="KW-0812">Transmembrane</keyword>
<accession>A0ABN9L183</accession>
<protein>
    <submittedName>
        <fullName evidence="2">Uncharacterized protein</fullName>
    </submittedName>
</protein>
<gene>
    <name evidence="2" type="ORF">RIMI_LOCUS4346873</name>
</gene>
<comment type="caution">
    <text evidence="2">The sequence shown here is derived from an EMBL/GenBank/DDBJ whole genome shotgun (WGS) entry which is preliminary data.</text>
</comment>
<dbReference type="EMBL" id="CAUEEQ010006935">
    <property type="protein sequence ID" value="CAJ0930642.1"/>
    <property type="molecule type" value="Genomic_DNA"/>
</dbReference>
<dbReference type="Proteomes" id="UP001176940">
    <property type="component" value="Unassembled WGS sequence"/>
</dbReference>
<evidence type="ECO:0000313" key="2">
    <source>
        <dbReference type="EMBL" id="CAJ0930642.1"/>
    </source>
</evidence>
<feature type="transmembrane region" description="Helical" evidence="1">
    <location>
        <begin position="21"/>
        <end position="39"/>
    </location>
</feature>
<sequence length="65" mass="7435">MEMQKEQKHKIFVAKNLKQTNILACCTAGTTIVVILLILELAKRLMVDPRVCSIQFFTKIKTADR</sequence>